<sequence>MNPNDRGTKKWTSLMMPEHIEMLQEVWKEDEKEKKAILDEQQIEENVFALHCAMKDGLPVKIKHHNGVNYSCSTVKVVNMNQSTKKISCKDYKNKEDITIQFDDIYDVSVL</sequence>
<dbReference type="InterPro" id="IPR014962">
    <property type="entry name" value="YolD"/>
</dbReference>
<dbReference type="Pfam" id="PF08863">
    <property type="entry name" value="YolD"/>
    <property type="match status" value="1"/>
</dbReference>
<protein>
    <submittedName>
        <fullName evidence="1">YolD-like family protein</fullName>
    </submittedName>
</protein>
<dbReference type="RefSeq" id="WP_390216924.1">
    <property type="nucleotide sequence ID" value="NZ_JBHSZV010000004.1"/>
</dbReference>
<accession>A0ABW2EF50</accession>
<reference evidence="2" key="1">
    <citation type="journal article" date="2019" name="Int. J. Syst. Evol. Microbiol.">
        <title>The Global Catalogue of Microorganisms (GCM) 10K type strain sequencing project: providing services to taxonomists for standard genome sequencing and annotation.</title>
        <authorList>
            <consortium name="The Broad Institute Genomics Platform"/>
            <consortium name="The Broad Institute Genome Sequencing Center for Infectious Disease"/>
            <person name="Wu L."/>
            <person name="Ma J."/>
        </authorList>
    </citation>
    <scope>NUCLEOTIDE SEQUENCE [LARGE SCALE GENOMIC DNA]</scope>
    <source>
        <strain evidence="2">CGMCC 4.1621</strain>
    </source>
</reference>
<comment type="caution">
    <text evidence="1">The sequence shown here is derived from an EMBL/GenBank/DDBJ whole genome shotgun (WGS) entry which is preliminary data.</text>
</comment>
<dbReference type="EMBL" id="JBHSZV010000004">
    <property type="protein sequence ID" value="MFC7060778.1"/>
    <property type="molecule type" value="Genomic_DNA"/>
</dbReference>
<evidence type="ECO:0000313" key="2">
    <source>
        <dbReference type="Proteomes" id="UP001596410"/>
    </source>
</evidence>
<gene>
    <name evidence="1" type="ORF">ACFQIC_02685</name>
</gene>
<dbReference type="Proteomes" id="UP001596410">
    <property type="component" value="Unassembled WGS sequence"/>
</dbReference>
<name>A0ABW2EF50_9BACI</name>
<evidence type="ECO:0000313" key="1">
    <source>
        <dbReference type="EMBL" id="MFC7060778.1"/>
    </source>
</evidence>
<organism evidence="1 2">
    <name type="scientific">Halobacillus seohaensis</name>
    <dbReference type="NCBI Taxonomy" id="447421"/>
    <lineage>
        <taxon>Bacteria</taxon>
        <taxon>Bacillati</taxon>
        <taxon>Bacillota</taxon>
        <taxon>Bacilli</taxon>
        <taxon>Bacillales</taxon>
        <taxon>Bacillaceae</taxon>
        <taxon>Halobacillus</taxon>
    </lineage>
</organism>
<dbReference type="PANTHER" id="PTHR40051">
    <property type="entry name" value="IG HYPOTHETICAL 15966"/>
    <property type="match status" value="1"/>
</dbReference>
<proteinExistence type="predicted"/>
<dbReference type="PANTHER" id="PTHR40051:SF1">
    <property type="entry name" value="YOLD-LIKE FAMILY PROTEIN"/>
    <property type="match status" value="1"/>
</dbReference>
<keyword evidence="2" id="KW-1185">Reference proteome</keyword>